<name>A0A1R1YBK9_9FUNG</name>
<reference evidence="2" key="1">
    <citation type="submission" date="2017-01" db="EMBL/GenBank/DDBJ databases">
        <authorList>
            <person name="Wang Y."/>
            <person name="White M."/>
            <person name="Kvist S."/>
            <person name="Moncalvo J.-M."/>
        </authorList>
    </citation>
    <scope>NUCLEOTIDE SEQUENCE [LARGE SCALE GENOMIC DNA]</scope>
    <source>
        <strain evidence="2">ID-206-W2</strain>
    </source>
</reference>
<dbReference type="AlphaFoldDB" id="A0A1R1YBK9"/>
<accession>A0A1R1YBK9</accession>
<organism evidence="1 2">
    <name type="scientific">Smittium culicis</name>
    <dbReference type="NCBI Taxonomy" id="133412"/>
    <lineage>
        <taxon>Eukaryota</taxon>
        <taxon>Fungi</taxon>
        <taxon>Fungi incertae sedis</taxon>
        <taxon>Zoopagomycota</taxon>
        <taxon>Kickxellomycotina</taxon>
        <taxon>Harpellomycetes</taxon>
        <taxon>Harpellales</taxon>
        <taxon>Legeriomycetaceae</taxon>
        <taxon>Smittium</taxon>
    </lineage>
</organism>
<dbReference type="EMBL" id="LSSM01001864">
    <property type="protein sequence ID" value="OMJ24268.1"/>
    <property type="molecule type" value="Genomic_DNA"/>
</dbReference>
<keyword evidence="2" id="KW-1185">Reference proteome</keyword>
<proteinExistence type="predicted"/>
<evidence type="ECO:0000313" key="1">
    <source>
        <dbReference type="EMBL" id="OMJ24268.1"/>
    </source>
</evidence>
<evidence type="ECO:0000313" key="2">
    <source>
        <dbReference type="Proteomes" id="UP000187429"/>
    </source>
</evidence>
<comment type="caution">
    <text evidence="1">The sequence shown here is derived from an EMBL/GenBank/DDBJ whole genome shotgun (WGS) entry which is preliminary data.</text>
</comment>
<dbReference type="OrthoDB" id="10407862at2759"/>
<gene>
    <name evidence="1" type="ORF">AYI69_g4694</name>
</gene>
<sequence>MFSTGTPEVAAKVAPIARVLGIGVFGGRFINPDRFFTCLDMLSTDSGL</sequence>
<protein>
    <submittedName>
        <fullName evidence="1">Uncharacterized protein</fullName>
    </submittedName>
</protein>
<feature type="non-terminal residue" evidence="1">
    <location>
        <position position="48"/>
    </location>
</feature>
<dbReference type="Proteomes" id="UP000187429">
    <property type="component" value="Unassembled WGS sequence"/>
</dbReference>